<comment type="caution">
    <text evidence="3">The sequence shown here is derived from an EMBL/GenBank/DDBJ whole genome shotgun (WGS) entry which is preliminary data.</text>
</comment>
<feature type="transmembrane region" description="Helical" evidence="1">
    <location>
        <begin position="33"/>
        <end position="53"/>
    </location>
</feature>
<feature type="transmembrane region" description="Helical" evidence="1">
    <location>
        <begin position="332"/>
        <end position="353"/>
    </location>
</feature>
<dbReference type="PANTHER" id="PTHR23028">
    <property type="entry name" value="ACETYLTRANSFERASE"/>
    <property type="match status" value="1"/>
</dbReference>
<feature type="transmembrane region" description="Helical" evidence="1">
    <location>
        <begin position="215"/>
        <end position="232"/>
    </location>
</feature>
<dbReference type="GO" id="GO:0016020">
    <property type="term" value="C:membrane"/>
    <property type="evidence" value="ECO:0007669"/>
    <property type="project" value="TreeGrafter"/>
</dbReference>
<dbReference type="InterPro" id="IPR002656">
    <property type="entry name" value="Acyl_transf_3_dom"/>
</dbReference>
<dbReference type="Pfam" id="PF01757">
    <property type="entry name" value="Acyl_transf_3"/>
    <property type="match status" value="1"/>
</dbReference>
<organism evidence="3 4">
    <name type="scientific">Actinoplanes aureus</name>
    <dbReference type="NCBI Taxonomy" id="2792083"/>
    <lineage>
        <taxon>Bacteria</taxon>
        <taxon>Bacillati</taxon>
        <taxon>Actinomycetota</taxon>
        <taxon>Actinomycetes</taxon>
        <taxon>Micromonosporales</taxon>
        <taxon>Micromonosporaceae</taxon>
        <taxon>Actinoplanes</taxon>
    </lineage>
</organism>
<feature type="domain" description="Acyltransferase 3" evidence="2">
    <location>
        <begin position="31"/>
        <end position="350"/>
    </location>
</feature>
<dbReference type="GO" id="GO:0016747">
    <property type="term" value="F:acyltransferase activity, transferring groups other than amino-acyl groups"/>
    <property type="evidence" value="ECO:0007669"/>
    <property type="project" value="InterPro"/>
</dbReference>
<dbReference type="EMBL" id="JADQTO010000032">
    <property type="protein sequence ID" value="MBG0567970.1"/>
    <property type="molecule type" value="Genomic_DNA"/>
</dbReference>
<keyword evidence="1" id="KW-0472">Membrane</keyword>
<keyword evidence="3" id="KW-0012">Acyltransferase</keyword>
<feature type="transmembrane region" description="Helical" evidence="1">
    <location>
        <begin position="239"/>
        <end position="259"/>
    </location>
</feature>
<keyword evidence="1" id="KW-1133">Transmembrane helix</keyword>
<dbReference type="PANTHER" id="PTHR23028:SF53">
    <property type="entry name" value="ACYL_TRANSF_3 DOMAIN-CONTAINING PROTEIN"/>
    <property type="match status" value="1"/>
</dbReference>
<keyword evidence="1" id="KW-0812">Transmembrane</keyword>
<feature type="transmembrane region" description="Helical" evidence="1">
    <location>
        <begin position="186"/>
        <end position="203"/>
    </location>
</feature>
<accession>A0A931CN61</accession>
<feature type="transmembrane region" description="Helical" evidence="1">
    <location>
        <begin position="299"/>
        <end position="326"/>
    </location>
</feature>
<protein>
    <submittedName>
        <fullName evidence="3">Acyltransferase</fullName>
    </submittedName>
</protein>
<keyword evidence="3" id="KW-0808">Transferase</keyword>
<dbReference type="Proteomes" id="UP000598146">
    <property type="component" value="Unassembled WGS sequence"/>
</dbReference>
<name>A0A931CN61_9ACTN</name>
<feature type="transmembrane region" description="Helical" evidence="1">
    <location>
        <begin position="107"/>
        <end position="131"/>
    </location>
</feature>
<proteinExistence type="predicted"/>
<feature type="transmembrane region" description="Helical" evidence="1">
    <location>
        <begin position="158"/>
        <end position="179"/>
    </location>
</feature>
<gene>
    <name evidence="3" type="ORF">I4J89_41675</name>
</gene>
<keyword evidence="4" id="KW-1185">Reference proteome</keyword>
<evidence type="ECO:0000256" key="1">
    <source>
        <dbReference type="SAM" id="Phobius"/>
    </source>
</evidence>
<dbReference type="InterPro" id="IPR050879">
    <property type="entry name" value="Acyltransferase_3"/>
</dbReference>
<sequence>MRHPAREVAADLEATVRLPAQPRRTGRLAVIDGLRLMAALMVALFHFTGLNLADSWGTGAKAVVFPRLIHITSWGWLGVELFFMISGFVICMSCWGRTAGAFARSRVVRLFPAYWPAVLISAAVVMLWPVARDPITVNQLVVNLTMLNEPLKVPSADLSYWTLWAEARFYLLFGLLVWYGLTLERVLWFAYGWLVVAVITVNVKEPLLTTVFQPTYAPYFVAGIAFYLIHRFGSDIRIWGLVALSWAMAMHMLVARVAYEAKALHRPMSLTVGMLIVTLFFVLLGAVALGWSSRVQWRWLTVAGALTYPFYLLHQHIGLTIIHAMQDVRPRLLTLAFVILVMLGAAWLLHRLIEKPLARVLKRKLEQASAAPRDSRRQPHSAVSR</sequence>
<evidence type="ECO:0000313" key="4">
    <source>
        <dbReference type="Proteomes" id="UP000598146"/>
    </source>
</evidence>
<evidence type="ECO:0000313" key="3">
    <source>
        <dbReference type="EMBL" id="MBG0567970.1"/>
    </source>
</evidence>
<feature type="transmembrane region" description="Helical" evidence="1">
    <location>
        <begin position="73"/>
        <end position="95"/>
    </location>
</feature>
<dbReference type="GO" id="GO:0009103">
    <property type="term" value="P:lipopolysaccharide biosynthetic process"/>
    <property type="evidence" value="ECO:0007669"/>
    <property type="project" value="TreeGrafter"/>
</dbReference>
<reference evidence="3" key="1">
    <citation type="submission" date="2020-11" db="EMBL/GenBank/DDBJ databases">
        <title>Isolation and identification of active actinomycetes.</title>
        <authorList>
            <person name="Sun X."/>
        </authorList>
    </citation>
    <scope>NUCLEOTIDE SEQUENCE</scope>
    <source>
        <strain evidence="3">NEAU-A11</strain>
    </source>
</reference>
<evidence type="ECO:0000259" key="2">
    <source>
        <dbReference type="Pfam" id="PF01757"/>
    </source>
</evidence>
<dbReference type="AlphaFoldDB" id="A0A931CN61"/>
<feature type="transmembrane region" description="Helical" evidence="1">
    <location>
        <begin position="271"/>
        <end position="292"/>
    </location>
</feature>